<evidence type="ECO:0000256" key="3">
    <source>
        <dbReference type="ARBA" id="ARBA00022670"/>
    </source>
</evidence>
<dbReference type="Gene3D" id="3.30.70.360">
    <property type="match status" value="1"/>
</dbReference>
<evidence type="ECO:0000313" key="10">
    <source>
        <dbReference type="Proteomes" id="UP000305948"/>
    </source>
</evidence>
<feature type="repeat" description="WD" evidence="7">
    <location>
        <begin position="72"/>
        <end position="113"/>
    </location>
</feature>
<dbReference type="SMART" id="SM00320">
    <property type="entry name" value="WD40"/>
    <property type="match status" value="7"/>
</dbReference>
<accession>A0A5C3N4V0</accession>
<dbReference type="Pfam" id="PF01546">
    <property type="entry name" value="Peptidase_M20"/>
    <property type="match status" value="1"/>
</dbReference>
<dbReference type="InterPro" id="IPR017149">
    <property type="entry name" value="GSH_degradosome_Dug2"/>
</dbReference>
<proteinExistence type="inferred from homology"/>
<dbReference type="PANTHER" id="PTHR43270:SF8">
    <property type="entry name" value="DI- AND TRIPEPTIDASE DUG2-RELATED"/>
    <property type="match status" value="1"/>
</dbReference>
<dbReference type="InterPro" id="IPR036322">
    <property type="entry name" value="WD40_repeat_dom_sf"/>
</dbReference>
<gene>
    <name evidence="9" type="ORF">OE88DRAFT_1628373</name>
</gene>
<dbReference type="PANTHER" id="PTHR43270">
    <property type="entry name" value="BETA-ALA-HIS DIPEPTIDASE"/>
    <property type="match status" value="1"/>
</dbReference>
<dbReference type="Gene3D" id="3.40.630.10">
    <property type="entry name" value="Zn peptidases"/>
    <property type="match status" value="1"/>
</dbReference>
<protein>
    <submittedName>
        <fullName evidence="9">Zn-dependent exopeptidase</fullName>
    </submittedName>
</protein>
<evidence type="ECO:0000256" key="2">
    <source>
        <dbReference type="ARBA" id="ARBA00022574"/>
    </source>
</evidence>
<evidence type="ECO:0000313" key="9">
    <source>
        <dbReference type="EMBL" id="TFK52694.1"/>
    </source>
</evidence>
<evidence type="ECO:0000259" key="8">
    <source>
        <dbReference type="Pfam" id="PF07687"/>
    </source>
</evidence>
<dbReference type="PRINTS" id="PR00320">
    <property type="entry name" value="GPROTEINBRPT"/>
</dbReference>
<comment type="similarity">
    <text evidence="1">Belongs to the peptidase M20A family.</text>
</comment>
<evidence type="ECO:0000256" key="1">
    <source>
        <dbReference type="ARBA" id="ARBA00006247"/>
    </source>
</evidence>
<evidence type="ECO:0000256" key="5">
    <source>
        <dbReference type="ARBA" id="ARBA00022737"/>
    </source>
</evidence>
<dbReference type="InterPro" id="IPR015943">
    <property type="entry name" value="WD40/YVTN_repeat-like_dom_sf"/>
</dbReference>
<keyword evidence="4" id="KW-0479">Metal-binding</keyword>
<keyword evidence="5" id="KW-0677">Repeat</keyword>
<dbReference type="PROSITE" id="PS50294">
    <property type="entry name" value="WD_REPEATS_REGION"/>
    <property type="match status" value="1"/>
</dbReference>
<organism evidence="9 10">
    <name type="scientific">Heliocybe sulcata</name>
    <dbReference type="NCBI Taxonomy" id="5364"/>
    <lineage>
        <taxon>Eukaryota</taxon>
        <taxon>Fungi</taxon>
        <taxon>Dikarya</taxon>
        <taxon>Basidiomycota</taxon>
        <taxon>Agaricomycotina</taxon>
        <taxon>Agaricomycetes</taxon>
        <taxon>Gloeophyllales</taxon>
        <taxon>Gloeophyllaceae</taxon>
        <taxon>Heliocybe</taxon>
    </lineage>
</organism>
<dbReference type="Pfam" id="PF07687">
    <property type="entry name" value="M20_dimer"/>
    <property type="match status" value="1"/>
</dbReference>
<dbReference type="OrthoDB" id="7832001at2759"/>
<dbReference type="GO" id="GO:0046872">
    <property type="term" value="F:metal ion binding"/>
    <property type="evidence" value="ECO:0007669"/>
    <property type="project" value="UniProtKB-KW"/>
</dbReference>
<dbReference type="Proteomes" id="UP000305948">
    <property type="component" value="Unassembled WGS sequence"/>
</dbReference>
<dbReference type="SUPFAM" id="SSF53187">
    <property type="entry name" value="Zn-dependent exopeptidases"/>
    <property type="match status" value="1"/>
</dbReference>
<dbReference type="Pfam" id="PF00400">
    <property type="entry name" value="WD40"/>
    <property type="match status" value="5"/>
</dbReference>
<name>A0A5C3N4V0_9AGAM</name>
<feature type="repeat" description="WD" evidence="7">
    <location>
        <begin position="304"/>
        <end position="329"/>
    </location>
</feature>
<dbReference type="InterPro" id="IPR001680">
    <property type="entry name" value="WD40_rpt"/>
</dbReference>
<feature type="repeat" description="WD" evidence="7">
    <location>
        <begin position="265"/>
        <end position="278"/>
    </location>
</feature>
<dbReference type="PIRSF" id="PIRSF037237">
    <property type="entry name" value="Peptidase_WD_repeats_DUG2"/>
    <property type="match status" value="1"/>
</dbReference>
<keyword evidence="3" id="KW-0645">Protease</keyword>
<evidence type="ECO:0000256" key="6">
    <source>
        <dbReference type="ARBA" id="ARBA00022801"/>
    </source>
</evidence>
<dbReference type="Gene3D" id="2.130.10.10">
    <property type="entry name" value="YVTN repeat-like/Quinoprotein amine dehydrogenase"/>
    <property type="match status" value="2"/>
</dbReference>
<dbReference type="InterPro" id="IPR020472">
    <property type="entry name" value="WD40_PAC1"/>
</dbReference>
<dbReference type="GO" id="GO:0008233">
    <property type="term" value="F:peptidase activity"/>
    <property type="evidence" value="ECO:0007669"/>
    <property type="project" value="UniProtKB-KW"/>
</dbReference>
<evidence type="ECO:0000256" key="4">
    <source>
        <dbReference type="ARBA" id="ARBA00022723"/>
    </source>
</evidence>
<dbReference type="STRING" id="5364.A0A5C3N4V0"/>
<dbReference type="EMBL" id="ML213509">
    <property type="protein sequence ID" value="TFK52694.1"/>
    <property type="molecule type" value="Genomic_DNA"/>
</dbReference>
<dbReference type="InterPro" id="IPR051458">
    <property type="entry name" value="Cyt/Met_Dipeptidase"/>
</dbReference>
<dbReference type="InterPro" id="IPR002933">
    <property type="entry name" value="Peptidase_M20"/>
</dbReference>
<dbReference type="AlphaFoldDB" id="A0A5C3N4V0"/>
<evidence type="ECO:0000256" key="7">
    <source>
        <dbReference type="PROSITE-ProRule" id="PRU00221"/>
    </source>
</evidence>
<dbReference type="GO" id="GO:0006751">
    <property type="term" value="P:glutathione catabolic process"/>
    <property type="evidence" value="ECO:0007669"/>
    <property type="project" value="InterPro"/>
</dbReference>
<dbReference type="GO" id="GO:0006508">
    <property type="term" value="P:proteolysis"/>
    <property type="evidence" value="ECO:0007669"/>
    <property type="project" value="UniProtKB-KW"/>
</dbReference>
<feature type="domain" description="Peptidase M20 dimerisation" evidence="8">
    <location>
        <begin position="618"/>
        <end position="757"/>
    </location>
</feature>
<sequence length="872" mass="95883">MNTLIPPLSSARPPASLSRIPPSIPPRLVHSFNQQNNSVLSLSADADYIYSGSQSQDVCVWDRHTCTLKTTLKGHTGSVLALECAEDRQWLFSASGDSTIRIWSTTTHRLLYILHPYLETDAGDLFSLIWSPVFQTIYFGCQNTSLQWYRFTPRDQQPGSGTSTPSSRARKAHKFFDSYPQYERRAADIFAVNGTLTPSTSLSSDGEPCVQLAAPVSLPRAVLHVPPENVIDSAHYGYIYCMALLPSNRDGSDDPEPTLKGKTQLVTGSGDETVKLWNCDQAGLTLLHTLECCHGAVLSLTVRGDTVFAGCQDGYVKVWDLETKTLVRTIIVQEGVDVLSLSMLHSDLYTCSANGQMQMWSGTFDCTASWSAHSGIVLSSIVMRCRQSNQFRLVTGGNDDHIKVWEIDPPGLHAGSYDARGTNGLAAVDSQNRVDNMIYALSKFVSIPSISNSSPHQEDCRQAAIWLKKCFNQLGADASLLPTGEGGNPLVLATYRGAQADKRKPRILFYGHYDVISAPSDGWSSDPFALSGRNGYLYGRGVTDNKGPIIAAACAAAELLSKRSLGAELIFLVEGEEEAGSRGFADAVRKNKDLIGPIHAILVSNSTWITEDPPCITYGLRGVVRCSIEIRSHRPDVHSGVEGGAMVEPMLDMVKILATLMDDQRHVLIDGFYDHVRPMTEDEQQLYRLLSVVTQRPASSLSSRWREPSLTVHGIEVSGPRNPTVIPGMVKAQVSIRVVPDQDLETIARSLCQHLQSAFLVLKSPNELKVAIDHKADWWLGSLEDPYFKALENAIRDEWGMDPLRIREGGSIPSIPYLEKEFGCHALHLPMGQSSDQAHLPNERISLTNLRKGKSVIGRFLKSIATYEDDSL</sequence>
<keyword evidence="2 7" id="KW-0853">WD repeat</keyword>
<keyword evidence="10" id="KW-1185">Reference proteome</keyword>
<keyword evidence="6" id="KW-0378">Hydrolase</keyword>
<reference evidence="9 10" key="1">
    <citation type="journal article" date="2019" name="Nat. Ecol. Evol.">
        <title>Megaphylogeny resolves global patterns of mushroom evolution.</title>
        <authorList>
            <person name="Varga T."/>
            <person name="Krizsan K."/>
            <person name="Foldi C."/>
            <person name="Dima B."/>
            <person name="Sanchez-Garcia M."/>
            <person name="Sanchez-Ramirez S."/>
            <person name="Szollosi G.J."/>
            <person name="Szarkandi J.G."/>
            <person name="Papp V."/>
            <person name="Albert L."/>
            <person name="Andreopoulos W."/>
            <person name="Angelini C."/>
            <person name="Antonin V."/>
            <person name="Barry K.W."/>
            <person name="Bougher N.L."/>
            <person name="Buchanan P."/>
            <person name="Buyck B."/>
            <person name="Bense V."/>
            <person name="Catcheside P."/>
            <person name="Chovatia M."/>
            <person name="Cooper J."/>
            <person name="Damon W."/>
            <person name="Desjardin D."/>
            <person name="Finy P."/>
            <person name="Geml J."/>
            <person name="Haridas S."/>
            <person name="Hughes K."/>
            <person name="Justo A."/>
            <person name="Karasinski D."/>
            <person name="Kautmanova I."/>
            <person name="Kiss B."/>
            <person name="Kocsube S."/>
            <person name="Kotiranta H."/>
            <person name="LaButti K.M."/>
            <person name="Lechner B.E."/>
            <person name="Liimatainen K."/>
            <person name="Lipzen A."/>
            <person name="Lukacs Z."/>
            <person name="Mihaltcheva S."/>
            <person name="Morgado L.N."/>
            <person name="Niskanen T."/>
            <person name="Noordeloos M.E."/>
            <person name="Ohm R.A."/>
            <person name="Ortiz-Santana B."/>
            <person name="Ovrebo C."/>
            <person name="Racz N."/>
            <person name="Riley R."/>
            <person name="Savchenko A."/>
            <person name="Shiryaev A."/>
            <person name="Soop K."/>
            <person name="Spirin V."/>
            <person name="Szebenyi C."/>
            <person name="Tomsovsky M."/>
            <person name="Tulloss R.E."/>
            <person name="Uehling J."/>
            <person name="Grigoriev I.V."/>
            <person name="Vagvolgyi C."/>
            <person name="Papp T."/>
            <person name="Martin F.M."/>
            <person name="Miettinen O."/>
            <person name="Hibbett D.S."/>
            <person name="Nagy L.G."/>
        </authorList>
    </citation>
    <scope>NUCLEOTIDE SEQUENCE [LARGE SCALE GENOMIC DNA]</scope>
    <source>
        <strain evidence="9 10">OMC1185</strain>
    </source>
</reference>
<dbReference type="SUPFAM" id="SSF50978">
    <property type="entry name" value="WD40 repeat-like"/>
    <property type="match status" value="1"/>
</dbReference>
<dbReference type="PROSITE" id="PS50082">
    <property type="entry name" value="WD_REPEATS_2"/>
    <property type="match status" value="3"/>
</dbReference>
<dbReference type="InterPro" id="IPR011650">
    <property type="entry name" value="Peptidase_M20_dimer"/>
</dbReference>